<proteinExistence type="inferred from homology"/>
<comment type="caution">
    <text evidence="6">The sequence shown here is derived from an EMBL/GenBank/DDBJ whole genome shotgun (WGS) entry which is preliminary data.</text>
</comment>
<dbReference type="RefSeq" id="WP_095609372.1">
    <property type="nucleotide sequence ID" value="NZ_CAUHCB010000021.1"/>
</dbReference>
<sequence length="295" mass="33516">MKIKAKISLSVDDNTYDYKLFETLDAINKLHSQRKAAKHVGVSHSVLNRRILKAEKQLDEKLVDVTPRGSYLTEFARDILDEYETYMLRLNNHDSMIKVAGGPISCEFLRELAIGYNLANISFIETDPDTAYDLANMGMIDILGFDDPVLAYIHNLEPIPLGRDYLKMLIHPGEVFNSIYDLEGLSFIEVENSAQRLVWNSLVDYNVNFDIVSTVSSFHEAIRMVENDPNLYTFINNSMSYTSENTSNVLEDNTSHIISALNVKNDSLVESFLNFASHNAQKITVSYGFKHLLDE</sequence>
<dbReference type="GO" id="GO:0003700">
    <property type="term" value="F:DNA-binding transcription factor activity"/>
    <property type="evidence" value="ECO:0007669"/>
    <property type="project" value="InterPro"/>
</dbReference>
<evidence type="ECO:0000313" key="6">
    <source>
        <dbReference type="EMBL" id="PAV06518.1"/>
    </source>
</evidence>
<gene>
    <name evidence="6" type="ORF">ASJ82_04680</name>
    <name evidence="7" type="ORF">MSCUN_00740</name>
</gene>
<organism evidence="6 8">
    <name type="scientific">Methanosphaera cuniculi</name>
    <dbReference type="NCBI Taxonomy" id="1077256"/>
    <lineage>
        <taxon>Archaea</taxon>
        <taxon>Methanobacteriati</taxon>
        <taxon>Methanobacteriota</taxon>
        <taxon>Methanomada group</taxon>
        <taxon>Methanobacteria</taxon>
        <taxon>Methanobacteriales</taxon>
        <taxon>Methanobacteriaceae</taxon>
        <taxon>Methanosphaera</taxon>
    </lineage>
</organism>
<dbReference type="Pfam" id="PF00126">
    <property type="entry name" value="HTH_1"/>
    <property type="match status" value="1"/>
</dbReference>
<evidence type="ECO:0000256" key="1">
    <source>
        <dbReference type="ARBA" id="ARBA00009437"/>
    </source>
</evidence>
<comment type="similarity">
    <text evidence="1">Belongs to the LysR transcriptional regulatory family.</text>
</comment>
<accession>A0A2A2HAX5</accession>
<dbReference type="InterPro" id="IPR036388">
    <property type="entry name" value="WH-like_DNA-bd_sf"/>
</dbReference>
<evidence type="ECO:0000259" key="5">
    <source>
        <dbReference type="PROSITE" id="PS50931"/>
    </source>
</evidence>
<reference evidence="7 9" key="1">
    <citation type="submission" date="2016-04" db="EMBL/GenBank/DDBJ databases">
        <title>Genome sequence of Methanosphaera cuniculi DSM 4103.</title>
        <authorList>
            <person name="Poehlein A."/>
            <person name="Seedorf H."/>
            <person name="Daniel R."/>
        </authorList>
    </citation>
    <scope>NUCLEOTIDE SEQUENCE [LARGE SCALE GENOMIC DNA]</scope>
    <source>
        <strain evidence="7 9">DSM 4103</strain>
    </source>
</reference>
<dbReference type="EMBL" id="LMVN01000029">
    <property type="protein sequence ID" value="PAV06518.1"/>
    <property type="molecule type" value="Genomic_DNA"/>
</dbReference>
<protein>
    <submittedName>
        <fullName evidence="7">Bacterial regulatory helix-turn-helix protein, lysR family</fullName>
    </submittedName>
</protein>
<keyword evidence="8" id="KW-1185">Reference proteome</keyword>
<dbReference type="OrthoDB" id="62169at2157"/>
<evidence type="ECO:0000313" key="7">
    <source>
        <dbReference type="EMBL" id="PWL09013.1"/>
    </source>
</evidence>
<evidence type="ECO:0000256" key="2">
    <source>
        <dbReference type="ARBA" id="ARBA00023015"/>
    </source>
</evidence>
<dbReference type="AlphaFoldDB" id="A0A2A2HAX5"/>
<dbReference type="GO" id="GO:0000976">
    <property type="term" value="F:transcription cis-regulatory region binding"/>
    <property type="evidence" value="ECO:0007669"/>
    <property type="project" value="TreeGrafter"/>
</dbReference>
<dbReference type="Proteomes" id="UP000246004">
    <property type="component" value="Unassembled WGS sequence"/>
</dbReference>
<dbReference type="PROSITE" id="PS50931">
    <property type="entry name" value="HTH_LYSR"/>
    <property type="match status" value="1"/>
</dbReference>
<feature type="domain" description="HTH lysR-type" evidence="5">
    <location>
        <begin position="16"/>
        <end position="73"/>
    </location>
</feature>
<dbReference type="EMBL" id="LWMS01000002">
    <property type="protein sequence ID" value="PWL09013.1"/>
    <property type="molecule type" value="Genomic_DNA"/>
</dbReference>
<keyword evidence="3" id="KW-0238">DNA-binding</keyword>
<dbReference type="InterPro" id="IPR000847">
    <property type="entry name" value="LysR_HTH_N"/>
</dbReference>
<keyword evidence="4" id="KW-0804">Transcription</keyword>
<dbReference type="PANTHER" id="PTHR30126">
    <property type="entry name" value="HTH-TYPE TRANSCRIPTIONAL REGULATOR"/>
    <property type="match status" value="1"/>
</dbReference>
<evidence type="ECO:0000313" key="8">
    <source>
        <dbReference type="Proteomes" id="UP000217528"/>
    </source>
</evidence>
<evidence type="ECO:0000256" key="3">
    <source>
        <dbReference type="ARBA" id="ARBA00023125"/>
    </source>
</evidence>
<dbReference type="InterPro" id="IPR036390">
    <property type="entry name" value="WH_DNA-bd_sf"/>
</dbReference>
<keyword evidence="2" id="KW-0805">Transcription regulation</keyword>
<reference evidence="6 8" key="2">
    <citation type="journal article" date="2017" name="BMC Genomics">
        <title>Genomic analysis of methanogenic archaea reveals a shift towards energy conservation.</title>
        <authorList>
            <person name="Gilmore S.P."/>
            <person name="Henske J.K."/>
            <person name="Sexton J.A."/>
            <person name="Solomon K.V."/>
            <person name="Seppala S."/>
            <person name="Yoo J.I."/>
            <person name="Huyett L.M."/>
            <person name="Pressman A."/>
            <person name="Cogan J.Z."/>
            <person name="Kivenson V."/>
            <person name="Peng X."/>
            <person name="Tan Y."/>
            <person name="Valentine D.L."/>
            <person name="O'Malley M.A."/>
        </authorList>
    </citation>
    <scope>NUCLEOTIDE SEQUENCE [LARGE SCALE GENOMIC DNA]</scope>
    <source>
        <strain evidence="6 8">1R-7</strain>
    </source>
</reference>
<evidence type="ECO:0000256" key="4">
    <source>
        <dbReference type="ARBA" id="ARBA00023163"/>
    </source>
</evidence>
<evidence type="ECO:0000313" key="9">
    <source>
        <dbReference type="Proteomes" id="UP000246004"/>
    </source>
</evidence>
<dbReference type="Gene3D" id="1.10.10.10">
    <property type="entry name" value="Winged helix-like DNA-binding domain superfamily/Winged helix DNA-binding domain"/>
    <property type="match status" value="1"/>
</dbReference>
<name>A0A2A2HAX5_9EURY</name>
<dbReference type="PANTHER" id="PTHR30126:SF40">
    <property type="entry name" value="HTH-TYPE TRANSCRIPTIONAL REGULATOR GLTR"/>
    <property type="match status" value="1"/>
</dbReference>
<dbReference type="SUPFAM" id="SSF46785">
    <property type="entry name" value="Winged helix' DNA-binding domain"/>
    <property type="match status" value="1"/>
</dbReference>
<dbReference type="Proteomes" id="UP000217528">
    <property type="component" value="Unassembled WGS sequence"/>
</dbReference>